<keyword evidence="3" id="KW-1185">Reference proteome</keyword>
<evidence type="ECO:0000313" key="3">
    <source>
        <dbReference type="Proteomes" id="UP000653797"/>
    </source>
</evidence>
<accession>A0A927AZA7</accession>
<dbReference type="AlphaFoldDB" id="A0A927AZA7"/>
<sequence length="143" mass="16669">MNDRLVAFRVWHKPTRTMYPAESFNDRFVYLPWMVSKAQLVPRCLIRTECVILQFTGVYDAKGTMIFEGDILYWRHYGESENKVYVSWNTVVFQKGAFGELDGDDDLVTFYGSKTETVVVGNVFENRVMLDTCRAKHSLIFTE</sequence>
<gene>
    <name evidence="2" type="ORF">IC230_07010</name>
</gene>
<dbReference type="Proteomes" id="UP000653797">
    <property type="component" value="Unassembled WGS sequence"/>
</dbReference>
<name>A0A927AZA7_9BACT</name>
<evidence type="ECO:0000313" key="2">
    <source>
        <dbReference type="EMBL" id="MBD2752631.1"/>
    </source>
</evidence>
<dbReference type="SUPFAM" id="SSF159006">
    <property type="entry name" value="YopX-like"/>
    <property type="match status" value="1"/>
</dbReference>
<evidence type="ECO:0000259" key="1">
    <source>
        <dbReference type="Pfam" id="PF09643"/>
    </source>
</evidence>
<dbReference type="Pfam" id="PF09643">
    <property type="entry name" value="YopX"/>
    <property type="match status" value="1"/>
</dbReference>
<proteinExistence type="predicted"/>
<dbReference type="RefSeq" id="WP_191038261.1">
    <property type="nucleotide sequence ID" value="NZ_JACXAA010000002.1"/>
</dbReference>
<comment type="caution">
    <text evidence="2">The sequence shown here is derived from an EMBL/GenBank/DDBJ whole genome shotgun (WGS) entry which is preliminary data.</text>
</comment>
<feature type="domain" description="YopX protein" evidence="1">
    <location>
        <begin position="8"/>
        <end position="130"/>
    </location>
</feature>
<reference evidence="2" key="1">
    <citation type="submission" date="2020-09" db="EMBL/GenBank/DDBJ databases">
        <authorList>
            <person name="Kim M.K."/>
        </authorList>
    </citation>
    <scope>NUCLEOTIDE SEQUENCE</scope>
    <source>
        <strain evidence="2">BT704</strain>
    </source>
</reference>
<dbReference type="InterPro" id="IPR019096">
    <property type="entry name" value="YopX_protein"/>
</dbReference>
<dbReference type="Gene3D" id="2.30.30.290">
    <property type="entry name" value="YopX-like domains"/>
    <property type="match status" value="1"/>
</dbReference>
<organism evidence="2 3">
    <name type="scientific">Spirosoma validum</name>
    <dbReference type="NCBI Taxonomy" id="2771355"/>
    <lineage>
        <taxon>Bacteria</taxon>
        <taxon>Pseudomonadati</taxon>
        <taxon>Bacteroidota</taxon>
        <taxon>Cytophagia</taxon>
        <taxon>Cytophagales</taxon>
        <taxon>Cytophagaceae</taxon>
        <taxon>Spirosoma</taxon>
    </lineage>
</organism>
<protein>
    <recommendedName>
        <fullName evidence="1">YopX protein domain-containing protein</fullName>
    </recommendedName>
</protein>
<dbReference type="InterPro" id="IPR023385">
    <property type="entry name" value="YopX-like_C"/>
</dbReference>
<dbReference type="EMBL" id="JACXAA010000002">
    <property type="protein sequence ID" value="MBD2752631.1"/>
    <property type="molecule type" value="Genomic_DNA"/>
</dbReference>